<evidence type="ECO:0000313" key="2">
    <source>
        <dbReference type="EMBL" id="MEE4544029.1"/>
    </source>
</evidence>
<reference evidence="2 3" key="1">
    <citation type="submission" date="2023-12" db="EMBL/GenBank/DDBJ databases">
        <title>Streptomyces sp. V4-01.</title>
        <authorList>
            <person name="Somphong A."/>
            <person name="Phongsopitanun W."/>
        </authorList>
    </citation>
    <scope>NUCLEOTIDE SEQUENCE [LARGE SCALE GENOMIC DNA]</scope>
    <source>
        <strain evidence="2 3">V4-01</strain>
    </source>
</reference>
<name>A0ABU7PDZ3_9ACTN</name>
<gene>
    <name evidence="2" type="ORF">V2S66_18885</name>
</gene>
<dbReference type="EMBL" id="JAZEWV010000014">
    <property type="protein sequence ID" value="MEE4544029.1"/>
    <property type="molecule type" value="Genomic_DNA"/>
</dbReference>
<evidence type="ECO:0000256" key="1">
    <source>
        <dbReference type="SAM" id="MobiDB-lite"/>
    </source>
</evidence>
<proteinExistence type="predicted"/>
<keyword evidence="3" id="KW-1185">Reference proteome</keyword>
<evidence type="ECO:0000313" key="3">
    <source>
        <dbReference type="Proteomes" id="UP001344658"/>
    </source>
</evidence>
<protein>
    <submittedName>
        <fullName evidence="2">Uncharacterized protein</fullName>
    </submittedName>
</protein>
<feature type="region of interest" description="Disordered" evidence="1">
    <location>
        <begin position="360"/>
        <end position="386"/>
    </location>
</feature>
<sequence length="386" mass="41837">MICSVSTRTTRAGAFFTAALGPDARPELPLGERVIGHWPTLDEVFGDRHTVWLAENWVQYFEVPLIEYPFAVGPGNDRAAVFHLQVRLHPDDRTLTAEDLAMIVQHLAWTAGIIDSDGFGNCRWVAIQSASDRVDLIANLINDSNGTWTHLSRQLHQALADAAHDIEDWMDLESTRPGEGGSRHPDVTMRLEAERGITVTVHTHRTQVRADVEDAGFTIQDDQTYVLPAGTPTDEAKRRAAELVGALRSIGVSVLLDPDLYQDTEGAPGPDAVPTGTALLTGQITDARRPAQLAGLISAITDDRLGDLPRLRRFAETAAAWAAAQTGPAAGDAEHRLEWIARRLQGIQEDLHGVAQILTEPPATPRHAAGPPPPVAGDMSPGLARR</sequence>
<comment type="caution">
    <text evidence="2">The sequence shown here is derived from an EMBL/GenBank/DDBJ whole genome shotgun (WGS) entry which is preliminary data.</text>
</comment>
<dbReference type="Proteomes" id="UP001344658">
    <property type="component" value="Unassembled WGS sequence"/>
</dbReference>
<organism evidence="2 3">
    <name type="scientific">Actinacidiphila polyblastidii</name>
    <dbReference type="NCBI Taxonomy" id="3110430"/>
    <lineage>
        <taxon>Bacteria</taxon>
        <taxon>Bacillati</taxon>
        <taxon>Actinomycetota</taxon>
        <taxon>Actinomycetes</taxon>
        <taxon>Kitasatosporales</taxon>
        <taxon>Streptomycetaceae</taxon>
        <taxon>Actinacidiphila</taxon>
    </lineage>
</organism>
<accession>A0ABU7PDZ3</accession>
<dbReference type="RefSeq" id="WP_330796959.1">
    <property type="nucleotide sequence ID" value="NZ_JAZEWV010000014.1"/>
</dbReference>